<protein>
    <submittedName>
        <fullName evidence="2">Uncharacterized protein</fullName>
    </submittedName>
</protein>
<organism evidence="2 3">
    <name type="scientific">Vibrio bivalvicida</name>
    <dbReference type="NCBI Taxonomy" id="1276888"/>
    <lineage>
        <taxon>Bacteria</taxon>
        <taxon>Pseudomonadati</taxon>
        <taxon>Pseudomonadota</taxon>
        <taxon>Gammaproteobacteria</taxon>
        <taxon>Vibrionales</taxon>
        <taxon>Vibrionaceae</taxon>
        <taxon>Vibrio</taxon>
        <taxon>Vibrio oreintalis group</taxon>
    </lineage>
</organism>
<keyword evidence="1" id="KW-0732">Signal</keyword>
<reference evidence="2 3" key="1">
    <citation type="journal article" date="2016" name="Syst. Appl. Microbiol.">
        <title>Vibrio bivalvicida sp. nov., a novel larval pathogen for bivalve molluscs reared in a hatchery.</title>
        <authorList>
            <person name="Dubert J."/>
            <person name="Romalde J.L."/>
            <person name="Prado S."/>
            <person name="Barja J.L."/>
        </authorList>
    </citation>
    <scope>NUCLEOTIDE SEQUENCE [LARGE SCALE GENOMIC DNA]</scope>
    <source>
        <strain evidence="2 3">605</strain>
    </source>
</reference>
<comment type="caution">
    <text evidence="2">The sequence shown here is derived from an EMBL/GenBank/DDBJ whole genome shotgun (WGS) entry which is preliminary data.</text>
</comment>
<sequence length="104" mass="11359">MKTTIATLLIAALTSTMASAMPAKEQSIRIKTIDNQAIVTVLENGEPVSDVKVKVKGNGTQYFTTGEKGTFMAANLLDHGRSFTFEIEDENGVAVREQRYLTSF</sequence>
<evidence type="ECO:0000256" key="1">
    <source>
        <dbReference type="SAM" id="SignalP"/>
    </source>
</evidence>
<name>A0A177Y2H9_9VIBR</name>
<evidence type="ECO:0000313" key="3">
    <source>
        <dbReference type="Proteomes" id="UP000078406"/>
    </source>
</evidence>
<accession>A0A177Y2H9</accession>
<proteinExistence type="predicted"/>
<feature type="chain" id="PRO_5008079478" evidence="1">
    <location>
        <begin position="21"/>
        <end position="104"/>
    </location>
</feature>
<dbReference type="AlphaFoldDB" id="A0A177Y2H9"/>
<feature type="signal peptide" evidence="1">
    <location>
        <begin position="1"/>
        <end position="20"/>
    </location>
</feature>
<gene>
    <name evidence="2" type="ORF">APB76_07320</name>
</gene>
<evidence type="ECO:0000313" key="2">
    <source>
        <dbReference type="EMBL" id="OAJ95084.1"/>
    </source>
</evidence>
<dbReference type="EMBL" id="LLEI02000021">
    <property type="protein sequence ID" value="OAJ95084.1"/>
    <property type="molecule type" value="Genomic_DNA"/>
</dbReference>
<dbReference type="RefSeq" id="WP_054962075.1">
    <property type="nucleotide sequence ID" value="NZ_LLEI02000021.1"/>
</dbReference>
<dbReference type="Proteomes" id="UP000078406">
    <property type="component" value="Unassembled WGS sequence"/>
</dbReference>